<name>A0ACB8DPC3_DERSI</name>
<gene>
    <name evidence="1" type="ORF">HPB49_012242</name>
</gene>
<comment type="caution">
    <text evidence="1">The sequence shown here is derived from an EMBL/GenBank/DDBJ whole genome shotgun (WGS) entry which is preliminary data.</text>
</comment>
<organism evidence="1 2">
    <name type="scientific">Dermacentor silvarum</name>
    <name type="common">Tick</name>
    <dbReference type="NCBI Taxonomy" id="543639"/>
    <lineage>
        <taxon>Eukaryota</taxon>
        <taxon>Metazoa</taxon>
        <taxon>Ecdysozoa</taxon>
        <taxon>Arthropoda</taxon>
        <taxon>Chelicerata</taxon>
        <taxon>Arachnida</taxon>
        <taxon>Acari</taxon>
        <taxon>Parasitiformes</taxon>
        <taxon>Ixodida</taxon>
        <taxon>Ixodoidea</taxon>
        <taxon>Ixodidae</taxon>
        <taxon>Rhipicephalinae</taxon>
        <taxon>Dermacentor</taxon>
    </lineage>
</organism>
<evidence type="ECO:0000313" key="2">
    <source>
        <dbReference type="Proteomes" id="UP000821865"/>
    </source>
</evidence>
<evidence type="ECO:0000313" key="1">
    <source>
        <dbReference type="EMBL" id="KAH7974218.1"/>
    </source>
</evidence>
<dbReference type="EMBL" id="CM023479">
    <property type="protein sequence ID" value="KAH7974218.1"/>
    <property type="molecule type" value="Genomic_DNA"/>
</dbReference>
<accession>A0ACB8DPC3</accession>
<keyword evidence="2" id="KW-1185">Reference proteome</keyword>
<reference evidence="1" key="1">
    <citation type="submission" date="2020-05" db="EMBL/GenBank/DDBJ databases">
        <title>Large-scale comparative analyses of tick genomes elucidate their genetic diversity and vector capacities.</title>
        <authorList>
            <person name="Jia N."/>
            <person name="Wang J."/>
            <person name="Shi W."/>
            <person name="Du L."/>
            <person name="Sun Y."/>
            <person name="Zhan W."/>
            <person name="Jiang J."/>
            <person name="Wang Q."/>
            <person name="Zhang B."/>
            <person name="Ji P."/>
            <person name="Sakyi L.B."/>
            <person name="Cui X."/>
            <person name="Yuan T."/>
            <person name="Jiang B."/>
            <person name="Yang W."/>
            <person name="Lam T.T.-Y."/>
            <person name="Chang Q."/>
            <person name="Ding S."/>
            <person name="Wang X."/>
            <person name="Zhu J."/>
            <person name="Ruan X."/>
            <person name="Zhao L."/>
            <person name="Wei J."/>
            <person name="Que T."/>
            <person name="Du C."/>
            <person name="Cheng J."/>
            <person name="Dai P."/>
            <person name="Han X."/>
            <person name="Huang E."/>
            <person name="Gao Y."/>
            <person name="Liu J."/>
            <person name="Shao H."/>
            <person name="Ye R."/>
            <person name="Li L."/>
            <person name="Wei W."/>
            <person name="Wang X."/>
            <person name="Wang C."/>
            <person name="Yang T."/>
            <person name="Huo Q."/>
            <person name="Li W."/>
            <person name="Guo W."/>
            <person name="Chen H."/>
            <person name="Zhou L."/>
            <person name="Ni X."/>
            <person name="Tian J."/>
            <person name="Zhou Y."/>
            <person name="Sheng Y."/>
            <person name="Liu T."/>
            <person name="Pan Y."/>
            <person name="Xia L."/>
            <person name="Li J."/>
            <person name="Zhao F."/>
            <person name="Cao W."/>
        </authorList>
    </citation>
    <scope>NUCLEOTIDE SEQUENCE</scope>
    <source>
        <strain evidence="1">Dsil-2018</strain>
    </source>
</reference>
<proteinExistence type="predicted"/>
<protein>
    <submittedName>
        <fullName evidence="1">Uncharacterized protein</fullName>
    </submittedName>
</protein>
<dbReference type="Proteomes" id="UP000821865">
    <property type="component" value="Chromosome 10"/>
</dbReference>
<sequence length="215" mass="23022">MVLPVPLSACAGDSPAVPDPSGGSVEGRQRSSAVPADSSYQPWTEAQIQILAQAEARFPPGERLIKGALAAVYTSRSVDAIKGLRRQTSDAGLNIADLANVEVDDCNTQDAFTKDAYEVLLSLDWMTLAWPQIGVLGVLELSCVSAESQVKSFARLQRLGSPIVDAVLDGALDGFRRGLEEKMGVPMGIVESTSLHKALRSARKSHLEEVKKIHQ</sequence>